<dbReference type="GO" id="GO:0006633">
    <property type="term" value="P:fatty acid biosynthetic process"/>
    <property type="evidence" value="ECO:0007669"/>
    <property type="project" value="TreeGrafter"/>
</dbReference>
<name>A0AAC9L8I2_9PSEU</name>
<dbReference type="PROSITE" id="PS52004">
    <property type="entry name" value="KS3_2"/>
    <property type="match status" value="1"/>
</dbReference>
<gene>
    <name evidence="6" type="ORF">UA74_06475</name>
</gene>
<protein>
    <submittedName>
        <fullName evidence="6">3-oxoacyl-(Acyl-carrier-protein) synthase</fullName>
        <ecNumber evidence="6">2.3.1.179</ecNumber>
    </submittedName>
</protein>
<dbReference type="SMART" id="SM00825">
    <property type="entry name" value="PKS_KS"/>
    <property type="match status" value="1"/>
</dbReference>
<keyword evidence="4" id="KW-0812">Transmembrane</keyword>
<feature type="transmembrane region" description="Helical" evidence="4">
    <location>
        <begin position="6"/>
        <end position="30"/>
    </location>
</feature>
<dbReference type="RefSeq" id="WP_075739490.1">
    <property type="nucleotide sequence ID" value="NZ_CP016076.1"/>
</dbReference>
<dbReference type="Gene3D" id="3.40.47.10">
    <property type="match status" value="2"/>
</dbReference>
<evidence type="ECO:0000256" key="4">
    <source>
        <dbReference type="SAM" id="Phobius"/>
    </source>
</evidence>
<dbReference type="CDD" id="cd00834">
    <property type="entry name" value="KAS_I_II"/>
    <property type="match status" value="1"/>
</dbReference>
<reference evidence="7" key="1">
    <citation type="submission" date="2016-06" db="EMBL/GenBank/DDBJ databases">
        <title>Complete genome sequence of Actinoalloteichus fjordicus DSM 46855 (=ADI127-17), type strain of the new species Actinoalloteichus fjordicus.</title>
        <authorList>
            <person name="Ruckert C."/>
            <person name="Nouioui I."/>
            <person name="Willmese J."/>
            <person name="van Wezel G."/>
            <person name="Klenk H.-P."/>
            <person name="Kalinowski J."/>
            <person name="Zotchev S.B."/>
        </authorList>
    </citation>
    <scope>NUCLEOTIDE SEQUENCE [LARGE SCALE GENOMIC DNA]</scope>
    <source>
        <strain evidence="7">ADI127-7</strain>
    </source>
</reference>
<organism evidence="6 7">
    <name type="scientific">Actinoalloteichus fjordicus</name>
    <dbReference type="NCBI Taxonomy" id="1612552"/>
    <lineage>
        <taxon>Bacteria</taxon>
        <taxon>Bacillati</taxon>
        <taxon>Actinomycetota</taxon>
        <taxon>Actinomycetes</taxon>
        <taxon>Pseudonocardiales</taxon>
        <taxon>Pseudonocardiaceae</taxon>
        <taxon>Actinoalloteichus</taxon>
    </lineage>
</organism>
<keyword evidence="7" id="KW-1185">Reference proteome</keyword>
<dbReference type="GO" id="GO:0004315">
    <property type="term" value="F:3-oxoacyl-[acyl-carrier-protein] synthase activity"/>
    <property type="evidence" value="ECO:0007669"/>
    <property type="project" value="UniProtKB-EC"/>
</dbReference>
<dbReference type="Pfam" id="PF00109">
    <property type="entry name" value="ketoacyl-synt"/>
    <property type="match status" value="1"/>
</dbReference>
<keyword evidence="4" id="KW-0472">Membrane</keyword>
<dbReference type="InterPro" id="IPR016039">
    <property type="entry name" value="Thiolase-like"/>
</dbReference>
<dbReference type="KEGG" id="acad:UA74_06475"/>
<evidence type="ECO:0000313" key="6">
    <source>
        <dbReference type="EMBL" id="APU13368.1"/>
    </source>
</evidence>
<keyword evidence="2 3" id="KW-0808">Transferase</keyword>
<proteinExistence type="inferred from homology"/>
<keyword evidence="4" id="KW-1133">Transmembrane helix</keyword>
<comment type="similarity">
    <text evidence="1 3">Belongs to the thiolase-like superfamily. Beta-ketoacyl-ACP synthases family.</text>
</comment>
<dbReference type="InterPro" id="IPR020841">
    <property type="entry name" value="PKS_Beta-ketoAc_synthase_dom"/>
</dbReference>
<dbReference type="PANTHER" id="PTHR11712">
    <property type="entry name" value="POLYKETIDE SYNTHASE-RELATED"/>
    <property type="match status" value="1"/>
</dbReference>
<evidence type="ECO:0000259" key="5">
    <source>
        <dbReference type="PROSITE" id="PS52004"/>
    </source>
</evidence>
<accession>A0AAC9L8I2</accession>
<evidence type="ECO:0000256" key="3">
    <source>
        <dbReference type="RuleBase" id="RU003694"/>
    </source>
</evidence>
<dbReference type="EMBL" id="CP016076">
    <property type="protein sequence ID" value="APU13368.1"/>
    <property type="molecule type" value="Genomic_DNA"/>
</dbReference>
<sequence>MSGEKVVVTGLGVFTAFGFGLDALLGGVFAGRAAFGPVRRFDVSRSRASHAAIYPADGPDSTRLAAWSGGSPGQRSVVLACARDALAGAGLQGPLDAALLLGTAGDDVAHTDFWSGFDKAEARASQETATCPWDTDGETTDEGGALGLSDCVPAHLAEDVARRLGLTGPTRAFVNACVASTNAIVHGAALIRSGRAHTVVCGGASLVGPHAFRNFDAAKALTKAPRMHPFSTDRAGLLLGDGAAMLVLESETRARRRGAEPLGRLEGWGMSADAHHLVRPDPTGGGAAASAASALCLAGVGPEQVDYVNAHGTATRSNDVAETAALHRVLGSHASSVPVSSTKGSTGHLLEATGAVELVIALLALREGMVPPTVGYGDPDPACDLDYVPEGPRRIALRRVLTVNSAVGGLNTAILVGRP</sequence>
<dbReference type="InterPro" id="IPR000794">
    <property type="entry name" value="Beta-ketoacyl_synthase"/>
</dbReference>
<evidence type="ECO:0000313" key="7">
    <source>
        <dbReference type="Proteomes" id="UP000185511"/>
    </source>
</evidence>
<dbReference type="Proteomes" id="UP000185511">
    <property type="component" value="Chromosome"/>
</dbReference>
<dbReference type="EC" id="2.3.1.179" evidence="6"/>
<dbReference type="Pfam" id="PF02801">
    <property type="entry name" value="Ketoacyl-synt_C"/>
    <property type="match status" value="1"/>
</dbReference>
<feature type="domain" description="Ketosynthase family 3 (KS3)" evidence="5">
    <location>
        <begin position="3"/>
        <end position="418"/>
    </location>
</feature>
<dbReference type="AlphaFoldDB" id="A0AAC9L8I2"/>
<keyword evidence="6" id="KW-0012">Acyltransferase</keyword>
<dbReference type="InterPro" id="IPR014030">
    <property type="entry name" value="Ketoacyl_synth_N"/>
</dbReference>
<dbReference type="InterPro" id="IPR014031">
    <property type="entry name" value="Ketoacyl_synth_C"/>
</dbReference>
<dbReference type="SUPFAM" id="SSF53901">
    <property type="entry name" value="Thiolase-like"/>
    <property type="match status" value="2"/>
</dbReference>
<evidence type="ECO:0000256" key="1">
    <source>
        <dbReference type="ARBA" id="ARBA00008467"/>
    </source>
</evidence>
<dbReference type="PANTHER" id="PTHR11712:SF336">
    <property type="entry name" value="3-OXOACYL-[ACYL-CARRIER-PROTEIN] SYNTHASE, MITOCHONDRIAL"/>
    <property type="match status" value="1"/>
</dbReference>
<evidence type="ECO:0000256" key="2">
    <source>
        <dbReference type="ARBA" id="ARBA00022679"/>
    </source>
</evidence>